<keyword evidence="2" id="KW-0678">Repressor</keyword>
<dbReference type="GO" id="GO:0042256">
    <property type="term" value="P:cytosolic ribosome assembly"/>
    <property type="evidence" value="ECO:0007669"/>
    <property type="project" value="UniProtKB-UniRule"/>
</dbReference>
<evidence type="ECO:0000313" key="3">
    <source>
        <dbReference type="EMBL" id="MBI4596425.1"/>
    </source>
</evidence>
<evidence type="ECO:0000256" key="1">
    <source>
        <dbReference type="ARBA" id="ARBA00010574"/>
    </source>
</evidence>
<dbReference type="SUPFAM" id="SSF81301">
    <property type="entry name" value="Nucleotidyltransferase"/>
    <property type="match status" value="1"/>
</dbReference>
<comment type="caution">
    <text evidence="3">The sequence shown here is derived from an EMBL/GenBank/DDBJ whole genome shotgun (WGS) entry which is preliminary data.</text>
</comment>
<proteinExistence type="inferred from homology"/>
<dbReference type="PANTHER" id="PTHR21043">
    <property type="entry name" value="IOJAP SUPERFAMILY ORTHOLOG"/>
    <property type="match status" value="1"/>
</dbReference>
<dbReference type="InterPro" id="IPR004394">
    <property type="entry name" value="Iojap/RsfS/C7orf30"/>
</dbReference>
<dbReference type="AlphaFoldDB" id="A0A933GNL8"/>
<dbReference type="Pfam" id="PF02410">
    <property type="entry name" value="RsfS"/>
    <property type="match status" value="1"/>
</dbReference>
<keyword evidence="2" id="KW-0810">Translation regulation</keyword>
<protein>
    <recommendedName>
        <fullName evidence="2">Ribosomal silencing factor RsfS</fullName>
    </recommendedName>
</protein>
<dbReference type="NCBIfam" id="TIGR00090">
    <property type="entry name" value="rsfS_iojap_ybeB"/>
    <property type="match status" value="1"/>
</dbReference>
<dbReference type="EMBL" id="JACQWF010000379">
    <property type="protein sequence ID" value="MBI4596425.1"/>
    <property type="molecule type" value="Genomic_DNA"/>
</dbReference>
<dbReference type="HAMAP" id="MF_01477">
    <property type="entry name" value="Iojap_RsfS"/>
    <property type="match status" value="1"/>
</dbReference>
<name>A0A933GNL8_UNCTE</name>
<reference evidence="3" key="1">
    <citation type="submission" date="2020-07" db="EMBL/GenBank/DDBJ databases">
        <title>Huge and variable diversity of episymbiotic CPR bacteria and DPANN archaea in groundwater ecosystems.</title>
        <authorList>
            <person name="He C.Y."/>
            <person name="Keren R."/>
            <person name="Whittaker M."/>
            <person name="Farag I.F."/>
            <person name="Doudna J."/>
            <person name="Cate J.H.D."/>
            <person name="Banfield J.F."/>
        </authorList>
    </citation>
    <scope>NUCLEOTIDE SEQUENCE</scope>
    <source>
        <strain evidence="3">NC_groundwater_1482_Ag_S-0.65um_47_24</strain>
    </source>
</reference>
<dbReference type="GO" id="GO:0017148">
    <property type="term" value="P:negative regulation of translation"/>
    <property type="evidence" value="ECO:0007669"/>
    <property type="project" value="UniProtKB-UniRule"/>
</dbReference>
<dbReference type="Gene3D" id="3.30.460.10">
    <property type="entry name" value="Beta Polymerase, domain 2"/>
    <property type="match status" value="1"/>
</dbReference>
<evidence type="ECO:0000313" key="4">
    <source>
        <dbReference type="Proteomes" id="UP000772181"/>
    </source>
</evidence>
<gene>
    <name evidence="2 3" type="primary">rsfS</name>
    <name evidence="3" type="ORF">HY730_08630</name>
</gene>
<sequence>MTLSLEDKATICSQAAIEKKALDPVILDLRGISDVTDFFFICSAGSLPHLQAIAENIQEKLEVQDVFCLGREGFSDAKWILLDYGDLVIHIFHQEQREFYDLERLWGGAPHISLVSNY</sequence>
<organism evidence="3 4">
    <name type="scientific">Tectimicrobiota bacterium</name>
    <dbReference type="NCBI Taxonomy" id="2528274"/>
    <lineage>
        <taxon>Bacteria</taxon>
        <taxon>Pseudomonadati</taxon>
        <taxon>Nitrospinota/Tectimicrobiota group</taxon>
        <taxon>Candidatus Tectimicrobiota</taxon>
    </lineage>
</organism>
<accession>A0A933GNL8</accession>
<comment type="subunit">
    <text evidence="2">Interacts with ribosomal protein uL14 (rplN).</text>
</comment>
<keyword evidence="2" id="KW-0963">Cytoplasm</keyword>
<comment type="similarity">
    <text evidence="1 2">Belongs to the Iojap/RsfS family.</text>
</comment>
<dbReference type="Proteomes" id="UP000772181">
    <property type="component" value="Unassembled WGS sequence"/>
</dbReference>
<dbReference type="GO" id="GO:0005737">
    <property type="term" value="C:cytoplasm"/>
    <property type="evidence" value="ECO:0007669"/>
    <property type="project" value="UniProtKB-SubCell"/>
</dbReference>
<dbReference type="InterPro" id="IPR043519">
    <property type="entry name" value="NT_sf"/>
</dbReference>
<dbReference type="PANTHER" id="PTHR21043:SF0">
    <property type="entry name" value="MITOCHONDRIAL ASSEMBLY OF RIBOSOMAL LARGE SUBUNIT PROTEIN 1"/>
    <property type="match status" value="1"/>
</dbReference>
<evidence type="ECO:0000256" key="2">
    <source>
        <dbReference type="HAMAP-Rule" id="MF_01477"/>
    </source>
</evidence>
<dbReference type="GO" id="GO:0090071">
    <property type="term" value="P:negative regulation of ribosome biogenesis"/>
    <property type="evidence" value="ECO:0007669"/>
    <property type="project" value="UniProtKB-UniRule"/>
</dbReference>
<dbReference type="GO" id="GO:0043023">
    <property type="term" value="F:ribosomal large subunit binding"/>
    <property type="evidence" value="ECO:0007669"/>
    <property type="project" value="TreeGrafter"/>
</dbReference>
<comment type="function">
    <text evidence="2">Functions as a ribosomal silencing factor. Interacts with ribosomal protein uL14 (rplN), blocking formation of intersubunit bridge B8. Prevents association of the 30S and 50S ribosomal subunits and the formation of functional ribosomes, thus repressing translation.</text>
</comment>
<comment type="subcellular location">
    <subcellularLocation>
        <location evidence="2">Cytoplasm</location>
    </subcellularLocation>
</comment>